<dbReference type="InterPro" id="IPR009003">
    <property type="entry name" value="Peptidase_S1_PA"/>
</dbReference>
<dbReference type="SMART" id="SM00020">
    <property type="entry name" value="Tryp_SPc"/>
    <property type="match status" value="1"/>
</dbReference>
<evidence type="ECO:0000256" key="2">
    <source>
        <dbReference type="ARBA" id="ARBA00022729"/>
    </source>
</evidence>
<dbReference type="InterPro" id="IPR001254">
    <property type="entry name" value="Trypsin_dom"/>
</dbReference>
<dbReference type="Gene3D" id="2.40.10.10">
    <property type="entry name" value="Trypsin-like serine proteases"/>
    <property type="match status" value="2"/>
</dbReference>
<feature type="domain" description="Peptidase S1" evidence="9">
    <location>
        <begin position="31"/>
        <end position="273"/>
    </location>
</feature>
<keyword evidence="5" id="KW-1015">Disulfide bond</keyword>
<dbReference type="Proteomes" id="UP000694403">
    <property type="component" value="Unplaced"/>
</dbReference>
<dbReference type="AlphaFoldDB" id="A0A8C3TBP9"/>
<evidence type="ECO:0000313" key="11">
    <source>
        <dbReference type="Proteomes" id="UP000694403"/>
    </source>
</evidence>
<keyword evidence="3 7" id="KW-0378">Hydrolase</keyword>
<sequence length="347" mass="37064">MRGLSCLLVIQLLLELPLPEACEHTRGSPRIVGGNDAMNGSWPWQVSIRGGSDHICGGTLIAESWVVSAAHCFSGDKSAYHVNLGEYQLQNPSESLVSFPIKEIYRHPSYTDIGSSGDIALVELETPVSFNSVIRPVCLPASSVEFPTGMACWVTGWGDTQYGGSLTAPKTLQEVQVPLIDRDACNSLFNTGSYTDDPQGIDPIQQDMICAGYPEGEKDSCQGDSGGPLVCEWDSAWLLAGVVSWGVECARPNRPGVYILLPPYADWIQDHIPTISFTVRSSANASPLGALRNIWGASPTHTRLKQAKRRGGPLGLLGALSHCLVCLGLGPALPAMLLLAAAVPMIL</sequence>
<feature type="chain" id="PRO_5034814465" description="Peptidase S1 domain-containing protein" evidence="8">
    <location>
        <begin position="22"/>
        <end position="347"/>
    </location>
</feature>
<keyword evidence="4 7" id="KW-0720">Serine protease</keyword>
<dbReference type="InterPro" id="IPR001314">
    <property type="entry name" value="Peptidase_S1A"/>
</dbReference>
<reference evidence="10" key="2">
    <citation type="submission" date="2025-09" db="UniProtKB">
        <authorList>
            <consortium name="Ensembl"/>
        </authorList>
    </citation>
    <scope>IDENTIFICATION</scope>
</reference>
<dbReference type="PRINTS" id="PR00722">
    <property type="entry name" value="CHYMOTRYPSIN"/>
</dbReference>
<feature type="signal peptide" evidence="8">
    <location>
        <begin position="1"/>
        <end position="21"/>
    </location>
</feature>
<dbReference type="InterPro" id="IPR043504">
    <property type="entry name" value="Peptidase_S1_PA_chymotrypsin"/>
</dbReference>
<dbReference type="InterPro" id="IPR018114">
    <property type="entry name" value="TRYPSIN_HIS"/>
</dbReference>
<dbReference type="PROSITE" id="PS00135">
    <property type="entry name" value="TRYPSIN_SER"/>
    <property type="match status" value="1"/>
</dbReference>
<evidence type="ECO:0000256" key="3">
    <source>
        <dbReference type="ARBA" id="ARBA00022801"/>
    </source>
</evidence>
<dbReference type="Ensembl" id="ENSCSRT00000026894.1">
    <property type="protein sequence ID" value="ENSCSRP00000025812.1"/>
    <property type="gene ID" value="ENSCSRG00000019263.1"/>
</dbReference>
<evidence type="ECO:0000313" key="10">
    <source>
        <dbReference type="Ensembl" id="ENSCSRP00000025812.1"/>
    </source>
</evidence>
<evidence type="ECO:0000259" key="9">
    <source>
        <dbReference type="PROSITE" id="PS50240"/>
    </source>
</evidence>
<dbReference type="SUPFAM" id="SSF50494">
    <property type="entry name" value="Trypsin-like serine proteases"/>
    <property type="match status" value="1"/>
</dbReference>
<keyword evidence="2 8" id="KW-0732">Signal</keyword>
<dbReference type="InterPro" id="IPR033116">
    <property type="entry name" value="TRYPSIN_SER"/>
</dbReference>
<dbReference type="PROSITE" id="PS50240">
    <property type="entry name" value="TRYPSIN_DOM"/>
    <property type="match status" value="1"/>
</dbReference>
<protein>
    <recommendedName>
        <fullName evidence="9">Peptidase S1 domain-containing protein</fullName>
    </recommendedName>
</protein>
<evidence type="ECO:0000256" key="5">
    <source>
        <dbReference type="ARBA" id="ARBA00023157"/>
    </source>
</evidence>
<evidence type="ECO:0000256" key="8">
    <source>
        <dbReference type="SAM" id="SignalP"/>
    </source>
</evidence>
<dbReference type="GO" id="GO:0004252">
    <property type="term" value="F:serine-type endopeptidase activity"/>
    <property type="evidence" value="ECO:0007669"/>
    <property type="project" value="InterPro"/>
</dbReference>
<keyword evidence="11" id="KW-1185">Reference proteome</keyword>
<evidence type="ECO:0000256" key="4">
    <source>
        <dbReference type="ARBA" id="ARBA00022825"/>
    </source>
</evidence>
<name>A0A8C3TBP9_CHESE</name>
<dbReference type="FunFam" id="2.40.10.10:FF:000039">
    <property type="entry name" value="Brain-specific serine protease 4"/>
    <property type="match status" value="1"/>
</dbReference>
<evidence type="ECO:0000256" key="1">
    <source>
        <dbReference type="ARBA" id="ARBA00022670"/>
    </source>
</evidence>
<dbReference type="PROSITE" id="PS00134">
    <property type="entry name" value="TRYPSIN_HIS"/>
    <property type="match status" value="1"/>
</dbReference>
<dbReference type="PANTHER" id="PTHR24253:SF144">
    <property type="entry name" value="CHYMOTRYPSIN-LIKE PROTEASE CTRL-1-RELATED"/>
    <property type="match status" value="1"/>
</dbReference>
<dbReference type="PANTHER" id="PTHR24253">
    <property type="entry name" value="TRANSMEMBRANE PROTEASE SERINE"/>
    <property type="match status" value="1"/>
</dbReference>
<dbReference type="Pfam" id="PF00089">
    <property type="entry name" value="Trypsin"/>
    <property type="match status" value="1"/>
</dbReference>
<proteinExistence type="predicted"/>
<keyword evidence="1 7" id="KW-0645">Protease</keyword>
<dbReference type="GO" id="GO:0006508">
    <property type="term" value="P:proteolysis"/>
    <property type="evidence" value="ECO:0007669"/>
    <property type="project" value="UniProtKB-KW"/>
</dbReference>
<organism evidence="10 11">
    <name type="scientific">Chelydra serpentina</name>
    <name type="common">Snapping turtle</name>
    <name type="synonym">Testudo serpentina</name>
    <dbReference type="NCBI Taxonomy" id="8475"/>
    <lineage>
        <taxon>Eukaryota</taxon>
        <taxon>Metazoa</taxon>
        <taxon>Chordata</taxon>
        <taxon>Craniata</taxon>
        <taxon>Vertebrata</taxon>
        <taxon>Euteleostomi</taxon>
        <taxon>Archelosauria</taxon>
        <taxon>Testudinata</taxon>
        <taxon>Testudines</taxon>
        <taxon>Cryptodira</taxon>
        <taxon>Durocryptodira</taxon>
        <taxon>Americhelydia</taxon>
        <taxon>Chelydroidea</taxon>
        <taxon>Chelydridae</taxon>
        <taxon>Chelydra</taxon>
    </lineage>
</organism>
<accession>A0A8C3TBP9</accession>
<reference evidence="10" key="1">
    <citation type="submission" date="2025-08" db="UniProtKB">
        <authorList>
            <consortium name="Ensembl"/>
        </authorList>
    </citation>
    <scope>IDENTIFICATION</scope>
</reference>
<dbReference type="CDD" id="cd00190">
    <property type="entry name" value="Tryp_SPc"/>
    <property type="match status" value="1"/>
</dbReference>
<evidence type="ECO:0000256" key="7">
    <source>
        <dbReference type="RuleBase" id="RU363034"/>
    </source>
</evidence>
<evidence type="ECO:0000256" key="6">
    <source>
        <dbReference type="ARBA" id="ARBA00023180"/>
    </source>
</evidence>
<keyword evidence="6" id="KW-0325">Glycoprotein</keyword>